<reference evidence="3 4" key="1">
    <citation type="submission" date="2018-12" db="EMBL/GenBank/DDBJ databases">
        <title>Vibrio sp. isolated from China Sea.</title>
        <authorList>
            <person name="Li Y."/>
        </authorList>
    </citation>
    <scope>NUCLEOTIDE SEQUENCE [LARGE SCALE GENOMIC DNA]</scope>
    <source>
        <strain evidence="3 4">BEI207</strain>
    </source>
</reference>
<organism evidence="3 4">
    <name type="scientific">Vibrio aquaticus</name>
    <dbReference type="NCBI Taxonomy" id="2496559"/>
    <lineage>
        <taxon>Bacteria</taxon>
        <taxon>Pseudomonadati</taxon>
        <taxon>Pseudomonadota</taxon>
        <taxon>Gammaproteobacteria</taxon>
        <taxon>Vibrionales</taxon>
        <taxon>Vibrionaceae</taxon>
        <taxon>Vibrio</taxon>
    </lineage>
</organism>
<evidence type="ECO:0000313" key="3">
    <source>
        <dbReference type="EMBL" id="RTZ17623.1"/>
    </source>
</evidence>
<dbReference type="Gene3D" id="3.40.50.1000">
    <property type="entry name" value="HAD superfamily/HAD-like"/>
    <property type="match status" value="1"/>
</dbReference>
<dbReference type="AlphaFoldDB" id="A0A3S0QF91"/>
<keyword evidence="4" id="KW-1185">Reference proteome</keyword>
<proteinExistence type="predicted"/>
<keyword evidence="1 3" id="KW-0378">Hydrolase</keyword>
<dbReference type="SUPFAM" id="SSF56784">
    <property type="entry name" value="HAD-like"/>
    <property type="match status" value="1"/>
</dbReference>
<accession>A0A3S0QF91</accession>
<dbReference type="InterPro" id="IPR036412">
    <property type="entry name" value="HAD-like_sf"/>
</dbReference>
<protein>
    <submittedName>
        <fullName evidence="3">HAD family hydrolase</fullName>
    </submittedName>
</protein>
<evidence type="ECO:0000313" key="4">
    <source>
        <dbReference type="Proteomes" id="UP000268973"/>
    </source>
</evidence>
<evidence type="ECO:0000256" key="1">
    <source>
        <dbReference type="ARBA" id="ARBA00022801"/>
    </source>
</evidence>
<evidence type="ECO:0000256" key="2">
    <source>
        <dbReference type="ARBA" id="ARBA00022842"/>
    </source>
</evidence>
<dbReference type="GO" id="GO:0016787">
    <property type="term" value="F:hydrolase activity"/>
    <property type="evidence" value="ECO:0007669"/>
    <property type="project" value="UniProtKB-KW"/>
</dbReference>
<dbReference type="OrthoDB" id="6196267at2"/>
<keyword evidence="2" id="KW-0460">Magnesium</keyword>
<dbReference type="EMBL" id="RXZH01000001">
    <property type="protein sequence ID" value="RTZ17623.1"/>
    <property type="molecule type" value="Genomic_DNA"/>
</dbReference>
<comment type="caution">
    <text evidence="3">The sequence shown here is derived from an EMBL/GenBank/DDBJ whole genome shotgun (WGS) entry which is preliminary data.</text>
</comment>
<sequence length="160" mass="17842">MTKIYLFDWGNTLMVDFPDQEGKMCDWDKVEAVDGALETLKLLSTTSDIYVATNAADSSVDDIKLAFERVGLAPFIKGYFCRANLGIGKGTPDFFHRIIPLLNADPQSIYMVGDTYLNDIEPALAAGIQAIWFNPRGENVSVDQKVKQIKHLKELLTPEL</sequence>
<dbReference type="Pfam" id="PF00702">
    <property type="entry name" value="Hydrolase"/>
    <property type="match status" value="1"/>
</dbReference>
<name>A0A3S0QF91_9VIBR</name>
<dbReference type="InterPro" id="IPR051400">
    <property type="entry name" value="HAD-like_hydrolase"/>
</dbReference>
<gene>
    <name evidence="3" type="ORF">EJ063_02215</name>
</gene>
<dbReference type="Proteomes" id="UP000268973">
    <property type="component" value="Unassembled WGS sequence"/>
</dbReference>
<dbReference type="RefSeq" id="WP_126572375.1">
    <property type="nucleotide sequence ID" value="NZ_RXZH01000001.1"/>
</dbReference>
<dbReference type="InterPro" id="IPR023214">
    <property type="entry name" value="HAD_sf"/>
</dbReference>
<dbReference type="PANTHER" id="PTHR46470">
    <property type="entry name" value="N-ACYLNEURAMINATE-9-PHOSPHATASE"/>
    <property type="match status" value="1"/>
</dbReference>